<accession>C0GKC5</accession>
<feature type="transmembrane region" description="Helical" evidence="1">
    <location>
        <begin position="553"/>
        <end position="569"/>
    </location>
</feature>
<evidence type="ECO:0000256" key="1">
    <source>
        <dbReference type="SAM" id="Phobius"/>
    </source>
</evidence>
<feature type="domain" description="TRAP C4-dicarboxylate transport system permease DctM subunit" evidence="2">
    <location>
        <begin position="123"/>
        <end position="575"/>
    </location>
</feature>
<feature type="transmembrane region" description="Helical" evidence="1">
    <location>
        <begin position="139"/>
        <end position="162"/>
    </location>
</feature>
<feature type="transmembrane region" description="Helical" evidence="1">
    <location>
        <begin position="624"/>
        <end position="647"/>
    </location>
</feature>
<keyword evidence="1" id="KW-1133">Transmembrane helix</keyword>
<reference evidence="3 4" key="1">
    <citation type="submission" date="2009-02" db="EMBL/GenBank/DDBJ databases">
        <title>Sequencing of the draft genome and assembly of Dethiobacter alkaliphilus AHT 1.</title>
        <authorList>
            <consortium name="US DOE Joint Genome Institute (JGI-PGF)"/>
            <person name="Lucas S."/>
            <person name="Copeland A."/>
            <person name="Lapidus A."/>
            <person name="Glavina del Rio T."/>
            <person name="Dalin E."/>
            <person name="Tice H."/>
            <person name="Bruce D."/>
            <person name="Goodwin L."/>
            <person name="Pitluck S."/>
            <person name="Larimer F."/>
            <person name="Land M.L."/>
            <person name="Hauser L."/>
            <person name="Muyzer G."/>
        </authorList>
    </citation>
    <scope>NUCLEOTIDE SEQUENCE [LARGE SCALE GENOMIC DNA]</scope>
    <source>
        <strain evidence="3 4">AHT 1</strain>
    </source>
</reference>
<comment type="caution">
    <text evidence="3">The sequence shown here is derived from an EMBL/GenBank/DDBJ whole genome shotgun (WGS) entry which is preliminary data.</text>
</comment>
<sequence>MAENDKKNPKKVLNELEKRRELKGWISKVAGAVAILAALFHLYTAGGGQLFALSQRAIHLAFIGFLGFLYYPFVPKQDDRVPVYDMILSLAVVGLAAYVLLSIDQLGYRAGEPIVTDWVFGIFMTLLVLELTRRVVGNALTLIAAVFLLYAYLGPYMPGVLIHKGYSLERIFSYLYLSLDGIFGIPLGVSADFIFLFILLGTFLDKSGAGQYFIDMAYALTGWSKGGPAKASILASGLLGSITGSSVANAVTTGTFTVPLMKKVKYSGDFAAGVVAAASTGGQLMPPIMGAAAFIMAEFLGVAFIEIARAALVPAVMYFLSLILMTHFRAGRLGLKPIPKDEVPDFWPTFKSGVHLLLPLVALVVLLVQGASPQRSVFTAIVLMVPVILLERLYISFIKEEKRSASDVKETLLGVGGKVIDSFKEGTVKAIQVAVACACAGIIVGTVTMTGLGLKLAGYIELYAAGVLLYGLLLTMIASLVLGIGLPTTAKYIVLATLVAPALERMDVGSIIGAHLFILYFATDADITPPVSLTAYATAGLAGAEPLKASIEAFKLGLSAYLIPFMFIYDPALILEGDPLFITVALATAVVGIIAFSASIQGFFLDNLNILERLFFAAGALSLIYPGLLTDGVGVAILGVIFGFHWIKFKKSGEKEQSAEASA</sequence>
<feature type="transmembrane region" description="Helical" evidence="1">
    <location>
        <begin position="83"/>
        <end position="103"/>
    </location>
</feature>
<dbReference type="EMBL" id="ACJM01000022">
    <property type="protein sequence ID" value="EEG76240.1"/>
    <property type="molecule type" value="Genomic_DNA"/>
</dbReference>
<keyword evidence="1" id="KW-0472">Membrane</keyword>
<evidence type="ECO:0000313" key="4">
    <source>
        <dbReference type="Proteomes" id="UP000006443"/>
    </source>
</evidence>
<dbReference type="RefSeq" id="WP_008518819.1">
    <property type="nucleotide sequence ID" value="NZ_ACJM01000022.1"/>
</dbReference>
<feature type="transmembrane region" description="Helical" evidence="1">
    <location>
        <begin position="311"/>
        <end position="331"/>
    </location>
</feature>
<dbReference type="eggNOG" id="COG4666">
    <property type="taxonomic scope" value="Bacteria"/>
</dbReference>
<dbReference type="Pfam" id="PF06808">
    <property type="entry name" value="DctM"/>
    <property type="match status" value="1"/>
</dbReference>
<dbReference type="PANTHER" id="PTHR43849">
    <property type="entry name" value="BLL3936 PROTEIN"/>
    <property type="match status" value="1"/>
</dbReference>
<feature type="transmembrane region" description="Helical" evidence="1">
    <location>
        <begin position="377"/>
        <end position="395"/>
    </location>
</feature>
<keyword evidence="4" id="KW-1185">Reference proteome</keyword>
<dbReference type="NCBIfam" id="TIGR02123">
    <property type="entry name" value="TRAP_fused"/>
    <property type="match status" value="1"/>
</dbReference>
<dbReference type="OrthoDB" id="9759894at2"/>
<organism evidence="3 4">
    <name type="scientific">Dethiobacter alkaliphilus AHT 1</name>
    <dbReference type="NCBI Taxonomy" id="555088"/>
    <lineage>
        <taxon>Bacteria</taxon>
        <taxon>Bacillati</taxon>
        <taxon>Bacillota</taxon>
        <taxon>Dethiobacteria</taxon>
        <taxon>Dethiobacterales</taxon>
        <taxon>Dethiobacteraceae</taxon>
        <taxon>Dethiobacter</taxon>
    </lineage>
</organism>
<feature type="transmembrane region" description="Helical" evidence="1">
    <location>
        <begin position="581"/>
        <end position="604"/>
    </location>
</feature>
<evidence type="ECO:0000313" key="3">
    <source>
        <dbReference type="EMBL" id="EEG76240.1"/>
    </source>
</evidence>
<feature type="transmembrane region" description="Helical" evidence="1">
    <location>
        <begin position="352"/>
        <end position="371"/>
    </location>
</feature>
<dbReference type="Proteomes" id="UP000006443">
    <property type="component" value="Unassembled WGS sequence"/>
</dbReference>
<dbReference type="STRING" id="555088.DealDRAFT_2934"/>
<feature type="transmembrane region" description="Helical" evidence="1">
    <location>
        <begin position="115"/>
        <end position="132"/>
    </location>
</feature>
<proteinExistence type="predicted"/>
<dbReference type="InterPro" id="IPR011853">
    <property type="entry name" value="TRAP_DctM-Dct_fused"/>
</dbReference>
<dbReference type="PANTHER" id="PTHR43849:SF2">
    <property type="entry name" value="BLL3936 PROTEIN"/>
    <property type="match status" value="1"/>
</dbReference>
<feature type="transmembrane region" description="Helical" evidence="1">
    <location>
        <begin position="182"/>
        <end position="204"/>
    </location>
</feature>
<feature type="transmembrane region" description="Helical" evidence="1">
    <location>
        <begin position="462"/>
        <end position="486"/>
    </location>
</feature>
<gene>
    <name evidence="3" type="ORF">DealDRAFT_2934</name>
</gene>
<name>C0GKC5_DETAL</name>
<keyword evidence="1" id="KW-0812">Transmembrane</keyword>
<feature type="transmembrane region" description="Helical" evidence="1">
    <location>
        <begin position="25"/>
        <end position="44"/>
    </location>
</feature>
<feature type="transmembrane region" description="Helical" evidence="1">
    <location>
        <begin position="50"/>
        <end position="71"/>
    </location>
</feature>
<dbReference type="InterPro" id="IPR010656">
    <property type="entry name" value="DctM"/>
</dbReference>
<dbReference type="AlphaFoldDB" id="C0GKC5"/>
<feature type="transmembrane region" description="Helical" evidence="1">
    <location>
        <begin position="433"/>
        <end position="456"/>
    </location>
</feature>
<protein>
    <submittedName>
        <fullName evidence="3">TRAP transporter, 4TM/12TM fusion protein</fullName>
    </submittedName>
</protein>
<evidence type="ECO:0000259" key="2">
    <source>
        <dbReference type="Pfam" id="PF06808"/>
    </source>
</evidence>